<dbReference type="EMBL" id="CADCSY010000074">
    <property type="protein sequence ID" value="CAA9239155.1"/>
    <property type="molecule type" value="Genomic_DNA"/>
</dbReference>
<feature type="region of interest" description="Disordered" evidence="1">
    <location>
        <begin position="1"/>
        <end position="219"/>
    </location>
</feature>
<feature type="compositionally biased region" description="Basic residues" evidence="1">
    <location>
        <begin position="74"/>
        <end position="97"/>
    </location>
</feature>
<sequence>AAARQRGHRHRPRPLRQRLGRHAGRARSPGPRGRRRAEHRPGRARAPRPRRADGLHQPEGARAARGEGLPGGGRGHRHRHGGEHPHHRCAVRPRHPPHLGEGDHRVARAHPGAGRRAPRRVPRARHGPAGRPPRDRPDDGLHRARRGLRPGRDVTAGARRRQDARRGGHPGQVRGDRRLHQAGGPVVHLRHARHGDGGRGHPPRGRREAPRRELRQQGL</sequence>
<feature type="compositionally biased region" description="Basic and acidic residues" evidence="1">
    <location>
        <begin position="194"/>
        <end position="219"/>
    </location>
</feature>
<accession>A0A6J4I1D5</accession>
<proteinExistence type="predicted"/>
<evidence type="ECO:0000313" key="2">
    <source>
        <dbReference type="EMBL" id="CAA9239155.1"/>
    </source>
</evidence>
<evidence type="ECO:0000256" key="1">
    <source>
        <dbReference type="SAM" id="MobiDB-lite"/>
    </source>
</evidence>
<protein>
    <submittedName>
        <fullName evidence="2">KtrAB potassium uptake system, peripheral membrane component KtrA</fullName>
    </submittedName>
</protein>
<gene>
    <name evidence="2" type="ORF">AVDCRST_MAG20-1641</name>
</gene>
<feature type="compositionally biased region" description="Basic residues" evidence="1">
    <location>
        <begin position="116"/>
        <end position="128"/>
    </location>
</feature>
<feature type="non-terminal residue" evidence="2">
    <location>
        <position position="1"/>
    </location>
</feature>
<reference evidence="2" key="1">
    <citation type="submission" date="2020-02" db="EMBL/GenBank/DDBJ databases">
        <authorList>
            <person name="Meier V. D."/>
        </authorList>
    </citation>
    <scope>NUCLEOTIDE SEQUENCE</scope>
    <source>
        <strain evidence="2">AVDCRST_MAG20</strain>
    </source>
</reference>
<feature type="compositionally biased region" description="Basic residues" evidence="1">
    <location>
        <begin position="1"/>
        <end position="25"/>
    </location>
</feature>
<organism evidence="2">
    <name type="scientific">uncultured Acidimicrobiales bacterium</name>
    <dbReference type="NCBI Taxonomy" id="310071"/>
    <lineage>
        <taxon>Bacteria</taxon>
        <taxon>Bacillati</taxon>
        <taxon>Actinomycetota</taxon>
        <taxon>Acidimicrobiia</taxon>
        <taxon>Acidimicrobiales</taxon>
        <taxon>environmental samples</taxon>
    </lineage>
</organism>
<feature type="compositionally biased region" description="Basic and acidic residues" evidence="1">
    <location>
        <begin position="132"/>
        <end position="142"/>
    </location>
</feature>
<name>A0A6J4I1D5_9ACTN</name>
<feature type="compositionally biased region" description="Low complexity" evidence="1">
    <location>
        <begin position="58"/>
        <end position="67"/>
    </location>
</feature>
<feature type="non-terminal residue" evidence="2">
    <location>
        <position position="219"/>
    </location>
</feature>
<dbReference type="AlphaFoldDB" id="A0A6J4I1D5"/>
<feature type="compositionally biased region" description="Basic residues" evidence="1">
    <location>
        <begin position="32"/>
        <end position="49"/>
    </location>
</feature>